<name>A0ABX5EG73_9MICO</name>
<evidence type="ECO:0008006" key="3">
    <source>
        <dbReference type="Google" id="ProtNLM"/>
    </source>
</evidence>
<protein>
    <recommendedName>
        <fullName evidence="3">ESAT-6 protein secretion system EspG family protein</fullName>
    </recommendedName>
</protein>
<dbReference type="EMBL" id="PVTX01000002">
    <property type="protein sequence ID" value="PRZ08500.1"/>
    <property type="molecule type" value="Genomic_DNA"/>
</dbReference>
<dbReference type="Proteomes" id="UP000239895">
    <property type="component" value="Unassembled WGS sequence"/>
</dbReference>
<proteinExistence type="predicted"/>
<accession>A0ABX5EG73</accession>
<organism evidence="1 2">
    <name type="scientific">Isoptericola halotolerans</name>
    <dbReference type="NCBI Taxonomy" id="300560"/>
    <lineage>
        <taxon>Bacteria</taxon>
        <taxon>Bacillati</taxon>
        <taxon>Actinomycetota</taxon>
        <taxon>Actinomycetes</taxon>
        <taxon>Micrococcales</taxon>
        <taxon>Promicromonosporaceae</taxon>
        <taxon>Isoptericola</taxon>
    </lineage>
</organism>
<gene>
    <name evidence="1" type="ORF">BCL65_10242</name>
</gene>
<evidence type="ECO:0000313" key="1">
    <source>
        <dbReference type="EMBL" id="PRZ08500.1"/>
    </source>
</evidence>
<keyword evidence="2" id="KW-1185">Reference proteome</keyword>
<evidence type="ECO:0000313" key="2">
    <source>
        <dbReference type="Proteomes" id="UP000239895"/>
    </source>
</evidence>
<reference evidence="1 2" key="1">
    <citation type="submission" date="2018-03" db="EMBL/GenBank/DDBJ databases">
        <title>Comparative analysis of microorganisms from saline springs in Andes Mountain Range, Colombia.</title>
        <authorList>
            <person name="Rubin E."/>
        </authorList>
    </citation>
    <scope>NUCLEOTIDE SEQUENCE [LARGE SCALE GENOMIC DNA]</scope>
    <source>
        <strain evidence="1 2">CG 23</strain>
    </source>
</reference>
<sequence length="186" mass="20629">MTLRVDFDTDRWVYVPEAFPWNGYPDEDEWAGTVAHLAAEAFEYTADEQTALRRMLDALLAYPRMLEGMHRFALLGTPDKGLEMVQVVDAPTSPETTEERMLGLPDPDATREPQVTDVVGGLGSGRRAVRYTRADALEGEIVVSVNWAWRAGGRDVVVMYGTSNLVQLDALLPVLDEFAASIRLAD</sequence>
<dbReference type="RefSeq" id="WP_106265301.1">
    <property type="nucleotide sequence ID" value="NZ_PVTX01000002.1"/>
</dbReference>
<comment type="caution">
    <text evidence="1">The sequence shown here is derived from an EMBL/GenBank/DDBJ whole genome shotgun (WGS) entry which is preliminary data.</text>
</comment>